<dbReference type="Proteomes" id="UP000182658">
    <property type="component" value="Unassembled WGS sequence"/>
</dbReference>
<reference evidence="2 3" key="1">
    <citation type="submission" date="2016-10" db="EMBL/GenBank/DDBJ databases">
        <title>Draft genome sequence of Coniochaeta ligniaria NRRL30616, a lignocellulolytic fungus for bioabatement of inhibitors in plant biomass hydrolysates.</title>
        <authorList>
            <consortium name="DOE Joint Genome Institute"/>
            <person name="Jimenez D.J."/>
            <person name="Hector R.E."/>
            <person name="Riley R."/>
            <person name="Sun H."/>
            <person name="Grigoriev I.V."/>
            <person name="Van Elsas J.D."/>
            <person name="Nichols N.N."/>
        </authorList>
    </citation>
    <scope>NUCLEOTIDE SEQUENCE [LARGE SCALE GENOMIC DNA]</scope>
    <source>
        <strain evidence="2 3">NRRL 30616</strain>
    </source>
</reference>
<dbReference type="EMBL" id="KV875096">
    <property type="protein sequence ID" value="OIW31103.1"/>
    <property type="molecule type" value="Genomic_DNA"/>
</dbReference>
<evidence type="ECO:0000256" key="1">
    <source>
        <dbReference type="SAM" id="MobiDB-lite"/>
    </source>
</evidence>
<sequence>MPNCYCANYYGSVNCQNMVSRFGERCKLCMALKSGASLSNNLLPEELRWLDNPQSHHTPNMKSPRTNSYGSVRSDHSSAGRSMRMSGPKY</sequence>
<proteinExistence type="predicted"/>
<dbReference type="InParanoid" id="A0A1J7ITT3"/>
<evidence type="ECO:0000313" key="2">
    <source>
        <dbReference type="EMBL" id="OIW31103.1"/>
    </source>
</evidence>
<keyword evidence="3" id="KW-1185">Reference proteome</keyword>
<dbReference type="STRING" id="1408157.A0A1J7ITT3"/>
<protein>
    <submittedName>
        <fullName evidence="2">Uncharacterized protein</fullName>
    </submittedName>
</protein>
<accession>A0A1J7ITT3</accession>
<feature type="region of interest" description="Disordered" evidence="1">
    <location>
        <begin position="49"/>
        <end position="90"/>
    </location>
</feature>
<dbReference type="AlphaFoldDB" id="A0A1J7ITT3"/>
<evidence type="ECO:0000313" key="3">
    <source>
        <dbReference type="Proteomes" id="UP000182658"/>
    </source>
</evidence>
<organism evidence="2 3">
    <name type="scientific">Coniochaeta ligniaria NRRL 30616</name>
    <dbReference type="NCBI Taxonomy" id="1408157"/>
    <lineage>
        <taxon>Eukaryota</taxon>
        <taxon>Fungi</taxon>
        <taxon>Dikarya</taxon>
        <taxon>Ascomycota</taxon>
        <taxon>Pezizomycotina</taxon>
        <taxon>Sordariomycetes</taxon>
        <taxon>Sordariomycetidae</taxon>
        <taxon>Coniochaetales</taxon>
        <taxon>Coniochaetaceae</taxon>
        <taxon>Coniochaeta</taxon>
    </lineage>
</organism>
<dbReference type="OrthoDB" id="5234231at2759"/>
<gene>
    <name evidence="2" type="ORF">CONLIGDRAFT_679839</name>
</gene>
<name>A0A1J7ITT3_9PEZI</name>
<feature type="compositionally biased region" description="Polar residues" evidence="1">
    <location>
        <begin position="52"/>
        <end position="71"/>
    </location>
</feature>